<dbReference type="GeneID" id="26842579"/>
<evidence type="ECO:0000313" key="3">
    <source>
        <dbReference type="EMBL" id="KRZ98665.1"/>
    </source>
</evidence>
<dbReference type="Pfam" id="PF12937">
    <property type="entry name" value="F-box-like"/>
    <property type="match status" value="1"/>
</dbReference>
<organism evidence="3 4">
    <name type="scientific">Debaryomyces fabryi</name>
    <dbReference type="NCBI Taxonomy" id="58627"/>
    <lineage>
        <taxon>Eukaryota</taxon>
        <taxon>Fungi</taxon>
        <taxon>Dikarya</taxon>
        <taxon>Ascomycota</taxon>
        <taxon>Saccharomycotina</taxon>
        <taxon>Pichiomycetes</taxon>
        <taxon>Debaryomycetaceae</taxon>
        <taxon>Debaryomyces</taxon>
    </lineage>
</organism>
<dbReference type="Gene3D" id="1.20.1280.50">
    <property type="match status" value="1"/>
</dbReference>
<dbReference type="Proteomes" id="UP000054251">
    <property type="component" value="Unassembled WGS sequence"/>
</dbReference>
<feature type="compositionally biased region" description="Polar residues" evidence="1">
    <location>
        <begin position="187"/>
        <end position="197"/>
    </location>
</feature>
<dbReference type="EMBL" id="LMYN01000231">
    <property type="protein sequence ID" value="KRZ98665.1"/>
    <property type="molecule type" value="Genomic_DNA"/>
</dbReference>
<name>A0A0V1PR90_9ASCO</name>
<gene>
    <name evidence="3" type="ORF">AC631_05570</name>
</gene>
<dbReference type="OrthoDB" id="5351126at2759"/>
<feature type="domain" description="F-box" evidence="2">
    <location>
        <begin position="91"/>
        <end position="137"/>
    </location>
</feature>
<dbReference type="RefSeq" id="XP_015464768.1">
    <property type="nucleotide sequence ID" value="XM_015614399.1"/>
</dbReference>
<feature type="region of interest" description="Disordered" evidence="1">
    <location>
        <begin position="175"/>
        <end position="200"/>
    </location>
</feature>
<proteinExistence type="predicted"/>
<comment type="caution">
    <text evidence="3">The sequence shown here is derived from an EMBL/GenBank/DDBJ whole genome shotgun (WGS) entry which is preliminary data.</text>
</comment>
<feature type="compositionally biased region" description="Basic and acidic residues" evidence="1">
    <location>
        <begin position="175"/>
        <end position="186"/>
    </location>
</feature>
<evidence type="ECO:0000259" key="2">
    <source>
        <dbReference type="PROSITE" id="PS50181"/>
    </source>
</evidence>
<sequence>MIKTESIDFHSYLPPYRSLLTPNARYDYKTHTLVPIKEYDLRALKSMNSGGKPTATSKIKMKYKSLLSDVSKRTSILSLRIGSTTNAKQTPIDVKSLPGEVLEYIFELVDSEEAYVNCMLVCKQFYQIAKPLLYENLSFTSTYRFAQFITYLRVNSEVGQYIKAVDLSQIKHGEPEDYEDENRGLEQTHSNTSQGDNDTLDSGAKILAGWRDWKYKNNPLYSMQPCLNLTKVNTNSQALSKSSKTTNSIKMLKLSKTFNYFKPKKRQKLNNSLNKNGAHPPLQTLNLGNRRNNSHPQINKFLMNYSASKDLPIGYILHLISLCPNIISLNLGNLSLSTDYEISRSMMYKYRTFDLINNYPKNIAATIDGIMSYENRSNEESLLGFNQEKEYFTSLSILNVNDAKSQLLQQSKQNITSSASSVYSVAFSKPIIKYNSLLPPLPSTLHDLSYMNKGDGKVYLSDLNLKSINNNYLKRLNEIEILHAIAKAHSSSNSPYGSNLKYLNLSSMIWLTKTSAQWFLDQIVNKCVWEESYFSDAETVRSGSDSEIVGRDLVIDLRDSGMYKNLEWAKLIDLNQNEGRRLIKRIINDDLLSPFDEFMRSERQRRGRIGENYLT</sequence>
<dbReference type="AlphaFoldDB" id="A0A0V1PR90"/>
<evidence type="ECO:0000256" key="1">
    <source>
        <dbReference type="SAM" id="MobiDB-lite"/>
    </source>
</evidence>
<dbReference type="InterPro" id="IPR001810">
    <property type="entry name" value="F-box_dom"/>
</dbReference>
<dbReference type="PROSITE" id="PS50181">
    <property type="entry name" value="FBOX"/>
    <property type="match status" value="1"/>
</dbReference>
<protein>
    <submittedName>
        <fullName evidence="3">F-box protein</fullName>
    </submittedName>
</protein>
<accession>A0A0V1PR90</accession>
<evidence type="ECO:0000313" key="4">
    <source>
        <dbReference type="Proteomes" id="UP000054251"/>
    </source>
</evidence>
<reference evidence="3 4" key="1">
    <citation type="submission" date="2015-11" db="EMBL/GenBank/DDBJ databases">
        <title>The genome of Debaryomyces fabryi.</title>
        <authorList>
            <person name="Tafer H."/>
            <person name="Lopandic K."/>
        </authorList>
    </citation>
    <scope>NUCLEOTIDE SEQUENCE [LARGE SCALE GENOMIC DNA]</scope>
    <source>
        <strain evidence="3 4">CBS 789</strain>
    </source>
</reference>
<dbReference type="SUPFAM" id="SSF81383">
    <property type="entry name" value="F-box domain"/>
    <property type="match status" value="1"/>
</dbReference>
<keyword evidence="4" id="KW-1185">Reference proteome</keyword>
<dbReference type="InterPro" id="IPR036047">
    <property type="entry name" value="F-box-like_dom_sf"/>
</dbReference>